<evidence type="ECO:0000313" key="4">
    <source>
        <dbReference type="Proteomes" id="UP000464577"/>
    </source>
</evidence>
<sequence>MNRLFTLLVGLVSLAFQPSWGQTTETEPNNSFTQANSIALDKEIQASLPSGDIDYFKVTISTPGVLNVAVEKVPKDINIAIEIFNASTVRLASEGSRGYGFSSYADAQVCAPGTYYVVVVGNYSSSKETFTLKATLDVTDVYECNNTFQTATTVKNGDKLRIALNDAEDVDYFKIDIKKPGILYAATENIPTEFGTYLQIYNSATQSLEQWSSGNGANGYIDYPICDPGIYYVVVARNNYTTYSPKLFDFRIGIDTSDVYECNNAFTTAKEIKSGQKLKIQMADEDDADYFKINVTKPGLLYVAAENIPKEFGVYMQIFDPANREIRRTSGNSGQNAYMDKSVCGIGTYYVVISRNNYTNYSYDLFDLVVLHDTTDAYECNNTFTEAKSISIAKPIKATLADADDVDFFKFTVDTRTTLIVKMLDIPAQVSSTVRIYNASQNQILQAFSNNEKSLVVNRNAYDPGVYYIRVDRNSNAYSYNPYTLEVARDTVLPPKLSANLLSICPGGEVSLTASECTGTVRWSTSQTGLTISVKPTAATSYTAVCEDGGRVSLPSTPLTISIKPVPVATASASSNGNYYETQTIQLSATGGGTYLWQGPNNYSSSAQNPSIANAKAGMSGDYVVKVTNTESCTASASVKVTVSLITGIEPNADGIGLTVSPNPISEECTVKLVLDKPAPAMVRLLSTAGKEVRQWESNKTTRFHEATFRLADLPAGLYIIQVKANDKTASEKVLKN</sequence>
<protein>
    <submittedName>
        <fullName evidence="3">T9SS type A sorting domain-containing protein</fullName>
    </submittedName>
</protein>
<feature type="signal peptide" evidence="1">
    <location>
        <begin position="1"/>
        <end position="21"/>
    </location>
</feature>
<dbReference type="InterPro" id="IPR026444">
    <property type="entry name" value="Secre_tail"/>
</dbReference>
<dbReference type="Pfam" id="PF18962">
    <property type="entry name" value="Por_Secre_tail"/>
    <property type="match status" value="1"/>
</dbReference>
<dbReference type="RefSeq" id="WP_162390868.1">
    <property type="nucleotide sequence ID" value="NZ_CP045997.1"/>
</dbReference>
<keyword evidence="4" id="KW-1185">Reference proteome</keyword>
<dbReference type="InterPro" id="IPR013783">
    <property type="entry name" value="Ig-like_fold"/>
</dbReference>
<reference evidence="3 4" key="1">
    <citation type="submission" date="2019-11" db="EMBL/GenBank/DDBJ databases">
        <title>Spirosoma endbachense sp. nov., isolated from a natural salt meadow.</title>
        <authorList>
            <person name="Rojas J."/>
            <person name="Ambika Manirajan B."/>
            <person name="Ratering S."/>
            <person name="Suarez C."/>
            <person name="Geissler-Plaum R."/>
            <person name="Schnell S."/>
        </authorList>
    </citation>
    <scope>NUCLEOTIDE SEQUENCE [LARGE SCALE GENOMIC DNA]</scope>
    <source>
        <strain evidence="3 4">I-24</strain>
    </source>
</reference>
<evidence type="ECO:0000256" key="1">
    <source>
        <dbReference type="SAM" id="SignalP"/>
    </source>
</evidence>
<proteinExistence type="predicted"/>
<dbReference type="AlphaFoldDB" id="A0A6P1W9R9"/>
<keyword evidence="1" id="KW-0732">Signal</keyword>
<organism evidence="3 4">
    <name type="scientific">Spirosoma endbachense</name>
    <dbReference type="NCBI Taxonomy" id="2666025"/>
    <lineage>
        <taxon>Bacteria</taxon>
        <taxon>Pseudomonadati</taxon>
        <taxon>Bacteroidota</taxon>
        <taxon>Cytophagia</taxon>
        <taxon>Cytophagales</taxon>
        <taxon>Cytophagaceae</taxon>
        <taxon>Spirosoma</taxon>
    </lineage>
</organism>
<accession>A0A6P1W9R9</accession>
<feature type="domain" description="Secretion system C-terminal sorting" evidence="2">
    <location>
        <begin position="661"/>
        <end position="734"/>
    </location>
</feature>
<dbReference type="Proteomes" id="UP000464577">
    <property type="component" value="Chromosome"/>
</dbReference>
<dbReference type="NCBIfam" id="TIGR04183">
    <property type="entry name" value="Por_Secre_tail"/>
    <property type="match status" value="1"/>
</dbReference>
<evidence type="ECO:0000313" key="3">
    <source>
        <dbReference type="EMBL" id="QHW00477.1"/>
    </source>
</evidence>
<feature type="chain" id="PRO_5026972425" evidence="1">
    <location>
        <begin position="22"/>
        <end position="737"/>
    </location>
</feature>
<name>A0A6P1W9R9_9BACT</name>
<evidence type="ECO:0000259" key="2">
    <source>
        <dbReference type="Pfam" id="PF18962"/>
    </source>
</evidence>
<dbReference type="Gene3D" id="2.60.40.10">
    <property type="entry name" value="Immunoglobulins"/>
    <property type="match status" value="1"/>
</dbReference>
<dbReference type="KEGG" id="senf:GJR95_38055"/>
<dbReference type="SUPFAM" id="SSF89260">
    <property type="entry name" value="Collagen-binding domain"/>
    <property type="match status" value="4"/>
</dbReference>
<gene>
    <name evidence="3" type="ORF">GJR95_38055</name>
</gene>
<dbReference type="EMBL" id="CP045997">
    <property type="protein sequence ID" value="QHW00477.1"/>
    <property type="molecule type" value="Genomic_DNA"/>
</dbReference>
<dbReference type="Gene3D" id="2.60.120.380">
    <property type="match status" value="4"/>
</dbReference>